<accession>A0A5C5XHG4</accession>
<comment type="caution">
    <text evidence="1">The sequence shown here is derived from an EMBL/GenBank/DDBJ whole genome shotgun (WGS) entry which is preliminary data.</text>
</comment>
<proteinExistence type="predicted"/>
<sequence>MTIISPRALFQLNNQGGSGEASVTQLEVFSGTIH</sequence>
<evidence type="ECO:0000313" key="1">
    <source>
        <dbReference type="EMBL" id="TWT61312.1"/>
    </source>
</evidence>
<protein>
    <submittedName>
        <fullName evidence="1">Uncharacterized protein</fullName>
    </submittedName>
</protein>
<keyword evidence="2" id="KW-1185">Reference proteome</keyword>
<reference evidence="1 2" key="1">
    <citation type="submission" date="2019-02" db="EMBL/GenBank/DDBJ databases">
        <title>Deep-cultivation of Planctomycetes and their phenomic and genomic characterization uncovers novel biology.</title>
        <authorList>
            <person name="Wiegand S."/>
            <person name="Jogler M."/>
            <person name="Boedeker C."/>
            <person name="Pinto D."/>
            <person name="Vollmers J."/>
            <person name="Rivas-Marin E."/>
            <person name="Kohn T."/>
            <person name="Peeters S.H."/>
            <person name="Heuer A."/>
            <person name="Rast P."/>
            <person name="Oberbeckmann S."/>
            <person name="Bunk B."/>
            <person name="Jeske O."/>
            <person name="Meyerdierks A."/>
            <person name="Storesund J.E."/>
            <person name="Kallscheuer N."/>
            <person name="Luecker S."/>
            <person name="Lage O.M."/>
            <person name="Pohl T."/>
            <person name="Merkel B.J."/>
            <person name="Hornburger P."/>
            <person name="Mueller R.-W."/>
            <person name="Bruemmer F."/>
            <person name="Labrenz M."/>
            <person name="Spormann A.M."/>
            <person name="Op Den Camp H."/>
            <person name="Overmann J."/>
            <person name="Amann R."/>
            <person name="Jetten M.S.M."/>
            <person name="Mascher T."/>
            <person name="Medema M.H."/>
            <person name="Devos D.P."/>
            <person name="Kaster A.-K."/>
            <person name="Ovreas L."/>
            <person name="Rohde M."/>
            <person name="Galperin M.Y."/>
            <person name="Jogler C."/>
        </authorList>
    </citation>
    <scope>NUCLEOTIDE SEQUENCE [LARGE SCALE GENOMIC DNA]</scope>
    <source>
        <strain evidence="1 2">Pan54</strain>
    </source>
</reference>
<gene>
    <name evidence="1" type="ORF">Pan54_20480</name>
</gene>
<dbReference type="Proteomes" id="UP000316095">
    <property type="component" value="Unassembled WGS sequence"/>
</dbReference>
<dbReference type="AlphaFoldDB" id="A0A5C5XHG4"/>
<organism evidence="1 2">
    <name type="scientific">Rubinisphaera italica</name>
    <dbReference type="NCBI Taxonomy" id="2527969"/>
    <lineage>
        <taxon>Bacteria</taxon>
        <taxon>Pseudomonadati</taxon>
        <taxon>Planctomycetota</taxon>
        <taxon>Planctomycetia</taxon>
        <taxon>Planctomycetales</taxon>
        <taxon>Planctomycetaceae</taxon>
        <taxon>Rubinisphaera</taxon>
    </lineage>
</organism>
<name>A0A5C5XHG4_9PLAN</name>
<dbReference type="EMBL" id="SJPG01000001">
    <property type="protein sequence ID" value="TWT61312.1"/>
    <property type="molecule type" value="Genomic_DNA"/>
</dbReference>
<evidence type="ECO:0000313" key="2">
    <source>
        <dbReference type="Proteomes" id="UP000316095"/>
    </source>
</evidence>